<proteinExistence type="predicted"/>
<evidence type="ECO:0000256" key="1">
    <source>
        <dbReference type="SAM" id="SignalP"/>
    </source>
</evidence>
<dbReference type="EMBL" id="GGFM01012110">
    <property type="protein sequence ID" value="MBW32861.1"/>
    <property type="molecule type" value="Transcribed_RNA"/>
</dbReference>
<feature type="signal peptide" evidence="1">
    <location>
        <begin position="1"/>
        <end position="29"/>
    </location>
</feature>
<keyword evidence="1" id="KW-0732">Signal</keyword>
<accession>A0A2M3ZWG8</accession>
<protein>
    <submittedName>
        <fullName evidence="2">Putative secreted peptide</fullName>
    </submittedName>
</protein>
<sequence>MCWRLERILCCYWLLPFCLLAARVAPAAPLRWKTVYPADPGAAARSSVRCTVSPCVPGSPLAIFLPHGYRAFGPPRKWQSVELFSIALPVPVVTCTRCKVAGSCRRSASCRRHPALPRCPVNCRSIG</sequence>
<reference evidence="2" key="1">
    <citation type="submission" date="2018-01" db="EMBL/GenBank/DDBJ databases">
        <title>An insight into the sialome of Amazonian anophelines.</title>
        <authorList>
            <person name="Ribeiro J.M."/>
            <person name="Scarpassa V."/>
            <person name="Calvo E."/>
        </authorList>
    </citation>
    <scope>NUCLEOTIDE SEQUENCE</scope>
    <source>
        <tissue evidence="2">Salivary glands</tissue>
    </source>
</reference>
<organism evidence="2">
    <name type="scientific">Anopheles braziliensis</name>
    <dbReference type="NCBI Taxonomy" id="58242"/>
    <lineage>
        <taxon>Eukaryota</taxon>
        <taxon>Metazoa</taxon>
        <taxon>Ecdysozoa</taxon>
        <taxon>Arthropoda</taxon>
        <taxon>Hexapoda</taxon>
        <taxon>Insecta</taxon>
        <taxon>Pterygota</taxon>
        <taxon>Neoptera</taxon>
        <taxon>Endopterygota</taxon>
        <taxon>Diptera</taxon>
        <taxon>Nematocera</taxon>
        <taxon>Culicoidea</taxon>
        <taxon>Culicidae</taxon>
        <taxon>Anophelinae</taxon>
        <taxon>Anopheles</taxon>
    </lineage>
</organism>
<name>A0A2M3ZWG8_9DIPT</name>
<evidence type="ECO:0000313" key="2">
    <source>
        <dbReference type="EMBL" id="MBW32861.1"/>
    </source>
</evidence>
<feature type="chain" id="PRO_5014779147" evidence="1">
    <location>
        <begin position="30"/>
        <end position="127"/>
    </location>
</feature>
<dbReference type="AlphaFoldDB" id="A0A2M3ZWG8"/>